<organism evidence="3 4">
    <name type="scientific">Frankia nepalensis</name>
    <dbReference type="NCBI Taxonomy" id="1836974"/>
    <lineage>
        <taxon>Bacteria</taxon>
        <taxon>Bacillati</taxon>
        <taxon>Actinomycetota</taxon>
        <taxon>Actinomycetes</taxon>
        <taxon>Frankiales</taxon>
        <taxon>Frankiaceae</taxon>
        <taxon>Frankia</taxon>
    </lineage>
</organism>
<feature type="domain" description="Luciferase-like" evidence="2">
    <location>
        <begin position="30"/>
        <end position="222"/>
    </location>
</feature>
<dbReference type="GO" id="GO:0016705">
    <property type="term" value="F:oxidoreductase activity, acting on paired donors, with incorporation or reduction of molecular oxygen"/>
    <property type="evidence" value="ECO:0007669"/>
    <property type="project" value="InterPro"/>
</dbReference>
<keyword evidence="4" id="KW-1185">Reference proteome</keyword>
<dbReference type="InterPro" id="IPR011251">
    <property type="entry name" value="Luciferase-like_dom"/>
</dbReference>
<evidence type="ECO:0000313" key="3">
    <source>
        <dbReference type="EMBL" id="MBL7626954.1"/>
    </source>
</evidence>
<accession>A0A937UKM2</accession>
<evidence type="ECO:0000256" key="1">
    <source>
        <dbReference type="SAM" id="MobiDB-lite"/>
    </source>
</evidence>
<dbReference type="EMBL" id="JAEACQ010000153">
    <property type="protein sequence ID" value="MBL7626954.1"/>
    <property type="molecule type" value="Genomic_DNA"/>
</dbReference>
<name>A0A937UKM2_9ACTN</name>
<gene>
    <name evidence="3" type="ORF">I7412_07200</name>
</gene>
<feature type="compositionally biased region" description="Low complexity" evidence="1">
    <location>
        <begin position="393"/>
        <end position="409"/>
    </location>
</feature>
<feature type="region of interest" description="Disordered" evidence="1">
    <location>
        <begin position="1"/>
        <end position="30"/>
    </location>
</feature>
<protein>
    <submittedName>
        <fullName evidence="3">LLM class flavin-dependent oxidoreductase</fullName>
    </submittedName>
</protein>
<dbReference type="InterPro" id="IPR050766">
    <property type="entry name" value="Bact_Lucif_Oxidored"/>
</dbReference>
<dbReference type="PANTHER" id="PTHR30137">
    <property type="entry name" value="LUCIFERASE-LIKE MONOOXYGENASE"/>
    <property type="match status" value="1"/>
</dbReference>
<dbReference type="Pfam" id="PF00296">
    <property type="entry name" value="Bac_luciferase"/>
    <property type="match status" value="1"/>
</dbReference>
<proteinExistence type="predicted"/>
<feature type="region of interest" description="Disordered" evidence="1">
    <location>
        <begin position="376"/>
        <end position="418"/>
    </location>
</feature>
<dbReference type="SUPFAM" id="SSF51679">
    <property type="entry name" value="Bacterial luciferase-like"/>
    <property type="match status" value="1"/>
</dbReference>
<sequence>MTAESGDRASAVADARQPDGSSPRITSLAFLTPGNYPDDDPYSGLEETLSLFELGERLGFDGGWIRQRHLEHGVSSAAVFLAAATQRTRRIELGTAVIPIGYESPFRLAEDLATVDVLARGRLQPGFSAGMPPHADLMGDLVFDGDWRSYDLSYGRIARLVEVLRGGYLGDEDTLIHSPGNVQRPRQQPHAPGLADRVWYGGGSLRSVRWAAESGLNLLTGNVINGEVINGEVVDGEGLDGGGLDGAGTDDFVTAQLAAIREYRRLLAPGRPGRIALGRVIVPFDGADRATRDRYRAYAASRYERTLKAHGERRILFAVDLVGDAEQIVEQLLSDAAVAAVSELRIELPYEFDRADYEQILRDVATLVAPALGWRPATDRAEPGPGAPPAPASSPSATSSPSGTSATSAGSGGALRHD</sequence>
<comment type="caution">
    <text evidence="3">The sequence shown here is derived from an EMBL/GenBank/DDBJ whole genome shotgun (WGS) entry which is preliminary data.</text>
</comment>
<dbReference type="Proteomes" id="UP000604475">
    <property type="component" value="Unassembled WGS sequence"/>
</dbReference>
<dbReference type="AlphaFoldDB" id="A0A937UKM2"/>
<dbReference type="RefSeq" id="WP_203002803.1">
    <property type="nucleotide sequence ID" value="NZ_JADWYU010000197.1"/>
</dbReference>
<evidence type="ECO:0000313" key="4">
    <source>
        <dbReference type="Proteomes" id="UP000604475"/>
    </source>
</evidence>
<evidence type="ECO:0000259" key="2">
    <source>
        <dbReference type="Pfam" id="PF00296"/>
    </source>
</evidence>
<dbReference type="InterPro" id="IPR036661">
    <property type="entry name" value="Luciferase-like_sf"/>
</dbReference>
<dbReference type="GO" id="GO:0005829">
    <property type="term" value="C:cytosol"/>
    <property type="evidence" value="ECO:0007669"/>
    <property type="project" value="TreeGrafter"/>
</dbReference>
<reference evidence="3" key="1">
    <citation type="submission" date="2020-12" db="EMBL/GenBank/DDBJ databases">
        <title>Genomic characterization of non-nitrogen-fixing Frankia strains.</title>
        <authorList>
            <person name="Carlos-Shanley C."/>
            <person name="Guerra T."/>
            <person name="Hahn D."/>
        </authorList>
    </citation>
    <scope>NUCLEOTIDE SEQUENCE</scope>
    <source>
        <strain evidence="3">CN6</strain>
    </source>
</reference>
<dbReference type="PANTHER" id="PTHR30137:SF15">
    <property type="entry name" value="BLL6902 PROTEIN"/>
    <property type="match status" value="1"/>
</dbReference>
<dbReference type="Gene3D" id="3.20.20.30">
    <property type="entry name" value="Luciferase-like domain"/>
    <property type="match status" value="1"/>
</dbReference>